<evidence type="ECO:0000256" key="7">
    <source>
        <dbReference type="ARBA" id="ARBA00022491"/>
    </source>
</evidence>
<keyword evidence="16" id="KW-1278">Translocase</keyword>
<keyword evidence="12 30" id="KW-0863">Zinc-finger</keyword>
<evidence type="ECO:0000256" key="2">
    <source>
        <dbReference type="ARBA" id="ARBA00004127"/>
    </source>
</evidence>
<dbReference type="PROSITE" id="PS50157">
    <property type="entry name" value="ZINC_FINGER_C2H2_2"/>
    <property type="match status" value="6"/>
</dbReference>
<evidence type="ECO:0000256" key="29">
    <source>
        <dbReference type="ARBA" id="ARBA00082269"/>
    </source>
</evidence>
<comment type="subunit">
    <text evidence="25">Binds MBD2 and a histone deacetylase complex. Interacts with NPAT.</text>
</comment>
<evidence type="ECO:0000256" key="22">
    <source>
        <dbReference type="ARBA" id="ARBA00023163"/>
    </source>
</evidence>
<evidence type="ECO:0000256" key="18">
    <source>
        <dbReference type="ARBA" id="ARBA00023015"/>
    </source>
</evidence>
<keyword evidence="21" id="KW-0010">Activator</keyword>
<keyword evidence="9" id="KW-0479">Metal-binding</keyword>
<dbReference type="PROSITE" id="PS00028">
    <property type="entry name" value="ZINC_FINGER_C2H2_1"/>
    <property type="match status" value="6"/>
</dbReference>
<keyword evidence="20" id="KW-0472">Membrane</keyword>
<keyword evidence="23" id="KW-0539">Nucleus</keyword>
<evidence type="ECO:0000313" key="34">
    <source>
        <dbReference type="Proteomes" id="UP000030759"/>
    </source>
</evidence>
<evidence type="ECO:0000256" key="24">
    <source>
        <dbReference type="ARBA" id="ARBA00055361"/>
    </source>
</evidence>
<dbReference type="FunFam" id="3.40.50.300:FF:000267">
    <property type="entry name" value="ATP-binding cassette, sub-family G (WHITE), member 1"/>
    <property type="match status" value="1"/>
</dbReference>
<evidence type="ECO:0000256" key="12">
    <source>
        <dbReference type="ARBA" id="ARBA00022771"/>
    </source>
</evidence>
<keyword evidence="7" id="KW-0678">Repressor</keyword>
<dbReference type="GO" id="GO:0005886">
    <property type="term" value="C:plasma membrane"/>
    <property type="evidence" value="ECO:0007669"/>
    <property type="project" value="UniProtKB-SubCell"/>
</dbReference>
<evidence type="ECO:0000256" key="16">
    <source>
        <dbReference type="ARBA" id="ARBA00022967"/>
    </source>
</evidence>
<keyword evidence="19" id="KW-0238">DNA-binding</keyword>
<reference evidence="34" key="1">
    <citation type="journal article" date="2013" name="Nat. Biotechnol.">
        <title>Chinese hamster genome sequenced from sorted chromosomes.</title>
        <authorList>
            <person name="Brinkrolf K."/>
            <person name="Rupp O."/>
            <person name="Laux H."/>
            <person name="Kollin F."/>
            <person name="Ernst W."/>
            <person name="Linke B."/>
            <person name="Kofler R."/>
            <person name="Romand S."/>
            <person name="Hesse F."/>
            <person name="Budach W.E."/>
            <person name="Galosy S."/>
            <person name="Muller D."/>
            <person name="Noll T."/>
            <person name="Wienberg J."/>
            <person name="Jostock T."/>
            <person name="Leonard M."/>
            <person name="Grillari J."/>
            <person name="Tauch A."/>
            <person name="Goesmann A."/>
            <person name="Helk B."/>
            <person name="Mott J.E."/>
            <person name="Puhler A."/>
            <person name="Borth N."/>
        </authorList>
    </citation>
    <scope>NUCLEOTIDE SEQUENCE [LARGE SCALE GENOMIC DNA]</scope>
    <source>
        <strain evidence="34">17A/GY</strain>
    </source>
</reference>
<dbReference type="InterPro" id="IPR051574">
    <property type="entry name" value="ZnF_E-box_Homeobox"/>
</dbReference>
<feature type="domain" description="C2H2-type" evidence="31">
    <location>
        <begin position="226"/>
        <end position="253"/>
    </location>
</feature>
<keyword evidence="22" id="KW-0804">Transcription</keyword>
<dbReference type="GO" id="GO:0045892">
    <property type="term" value="P:negative regulation of DNA-templated transcription"/>
    <property type="evidence" value="ECO:0007669"/>
    <property type="project" value="UniProtKB-ARBA"/>
</dbReference>
<evidence type="ECO:0000256" key="26">
    <source>
        <dbReference type="ARBA" id="ARBA00070453"/>
    </source>
</evidence>
<evidence type="ECO:0000256" key="25">
    <source>
        <dbReference type="ARBA" id="ARBA00064889"/>
    </source>
</evidence>
<dbReference type="Pfam" id="PF00005">
    <property type="entry name" value="ABC_tran"/>
    <property type="match status" value="1"/>
</dbReference>
<dbReference type="GO" id="GO:0033344">
    <property type="term" value="P:cholesterol efflux"/>
    <property type="evidence" value="ECO:0007669"/>
    <property type="project" value="UniProtKB-ARBA"/>
</dbReference>
<dbReference type="AlphaFoldDB" id="A0A061I661"/>
<feature type="domain" description="C2H2-type" evidence="31">
    <location>
        <begin position="342"/>
        <end position="370"/>
    </location>
</feature>
<evidence type="ECO:0000256" key="15">
    <source>
        <dbReference type="ARBA" id="ARBA00022843"/>
    </source>
</evidence>
<dbReference type="InterPro" id="IPR017871">
    <property type="entry name" value="ABC_transporter-like_CS"/>
</dbReference>
<evidence type="ECO:0000256" key="23">
    <source>
        <dbReference type="ARBA" id="ARBA00023242"/>
    </source>
</evidence>
<dbReference type="Gene3D" id="3.40.50.300">
    <property type="entry name" value="P-loop containing nucleotide triphosphate hydrolases"/>
    <property type="match status" value="1"/>
</dbReference>
<evidence type="ECO:0000256" key="3">
    <source>
        <dbReference type="ARBA" id="ARBA00004236"/>
    </source>
</evidence>
<comment type="function">
    <text evidence="24">Transcriptional repressor that binds to the consensus sequence 5'-CGGACGTT-3' and to the RB1 promoter. Transcriptional activator that promotes histone H4 gene transcription at the G1/S phase transition in conjunction with NPAT. Also activates transcription of the ATM and PRKDC genes. Autoregulates its expression by associating with its own promoter.</text>
</comment>
<keyword evidence="17" id="KW-1133">Transmembrane helix</keyword>
<sequence length="894" mass="101887">MSPPGKAPRKENLGLQCEWGSCSSVCSAMEEFFEHVTQHLQHHMHGSKEDEEEEDPLEEEFSCLWQECGFCSLDSPIDLIRHVYFHCYHTKLKQWGLQALQSQADLSPCILDFQSRNVIPDIPDHFLCLWEHCESTFDNPEWFYRHVDAHSLCCEYQAVSKDNHVVLCGWKGCTCTFKDRCKLREHLRSHTQEKVVACPTCGGMFANNTKFLDHIRRQTSLDQQRFQCSHCSKRFATERLLRDHMRNHVNHYKCPLCDMTCPLPSSLRNHMRFRHSEDRPFKCDCCDYSCKNLIDLRKHLDTHSKESAYRCDFENCSFSARSLSSIKSHHRKVHEGDSEPRYKCHVCDKCFTRGNNLTVHLRKKHQFKWPSGHPRFRYKEHEDGYMRLQLVRYESVELTQQLLQQLQEGSDPGVALNEGSLQGIVLETVLGGPGPEEEMEEEDRVEGTAISASQDNPSSAIHMVNQTVSQGQREMVYYVLSEAPGEPPPVSELSSREMEKLQGMPEKPEIQMLIDSLQQPHEAGTIILILQMRNLELREVKLLALSYTAGNVDPHFEPDSPDSIWLCFTHMLLSGYKTLLKCLSGKFCRRELIGIMGPSGAGKSTFMNILAGYRESGMKGQILVNGRPRDLRTFRKMSCYIMQDDMLLPHLTVLEAMMVSANLKLSEKQEVKKELVTEILTALGLMSCSHTRTALLSGGQRKRLAIALELVNNPPVMFFDEPTSGLDSASCFQVVSLMKSLAHGGRTVICTIHQPSAKLFEMFDKLYILSQGQCIFKGVVTNLIPYLKGLGLHCPTYHNPADFIIEVASGEYGDLNPMLFRAVQNGLCTMAEKKSSPEKNEVPAHCPTCPPEMDPIESHTFATSTLTQFCILFRRTFLSILRDTVRWQAEGQEV</sequence>
<feature type="domain" description="C2H2-type" evidence="31">
    <location>
        <begin position="252"/>
        <end position="280"/>
    </location>
</feature>
<gene>
    <name evidence="33" type="ORF">H671_4g12998</name>
</gene>
<keyword evidence="14" id="KW-0067">ATP-binding</keyword>
<keyword evidence="11" id="KW-0547">Nucleotide-binding</keyword>
<evidence type="ECO:0000256" key="19">
    <source>
        <dbReference type="ARBA" id="ARBA00023125"/>
    </source>
</evidence>
<feature type="domain" description="C2H2-type" evidence="31">
    <location>
        <begin position="281"/>
        <end position="308"/>
    </location>
</feature>
<dbReference type="PROSITE" id="PS00211">
    <property type="entry name" value="ABC_TRANSPORTER_1"/>
    <property type="match status" value="1"/>
</dbReference>
<dbReference type="SUPFAM" id="SSF57667">
    <property type="entry name" value="beta-beta-alpha zinc fingers"/>
    <property type="match status" value="4"/>
</dbReference>
<evidence type="ECO:0000256" key="28">
    <source>
        <dbReference type="ARBA" id="ARBA00079158"/>
    </source>
</evidence>
<dbReference type="InterPro" id="IPR013087">
    <property type="entry name" value="Znf_C2H2_type"/>
</dbReference>
<feature type="domain" description="C2H2-type" evidence="31">
    <location>
        <begin position="309"/>
        <end position="339"/>
    </location>
</feature>
<dbReference type="CDD" id="cd03213">
    <property type="entry name" value="ABCG_EPDR"/>
    <property type="match status" value="1"/>
</dbReference>
<evidence type="ECO:0000313" key="33">
    <source>
        <dbReference type="EMBL" id="ERE75027.1"/>
    </source>
</evidence>
<dbReference type="GO" id="GO:0005634">
    <property type="term" value="C:nucleus"/>
    <property type="evidence" value="ECO:0007669"/>
    <property type="project" value="UniProtKB-SubCell"/>
</dbReference>
<dbReference type="GO" id="GO:0016887">
    <property type="term" value="F:ATP hydrolysis activity"/>
    <property type="evidence" value="ECO:0007669"/>
    <property type="project" value="InterPro"/>
</dbReference>
<proteinExistence type="inferred from homology"/>
<evidence type="ECO:0000256" key="11">
    <source>
        <dbReference type="ARBA" id="ARBA00022741"/>
    </source>
</evidence>
<keyword evidence="6" id="KW-1003">Cell membrane</keyword>
<evidence type="ECO:0000256" key="4">
    <source>
        <dbReference type="ARBA" id="ARBA00005814"/>
    </source>
</evidence>
<dbReference type="GO" id="GO:0008270">
    <property type="term" value="F:zinc ion binding"/>
    <property type="evidence" value="ECO:0007669"/>
    <property type="project" value="UniProtKB-KW"/>
</dbReference>
<dbReference type="SMART" id="SM00382">
    <property type="entry name" value="AAA"/>
    <property type="match status" value="1"/>
</dbReference>
<dbReference type="EMBL" id="KE675610">
    <property type="protein sequence ID" value="ERE75027.1"/>
    <property type="molecule type" value="Genomic_DNA"/>
</dbReference>
<feature type="domain" description="ABC transporter" evidence="32">
    <location>
        <begin position="540"/>
        <end position="796"/>
    </location>
</feature>
<dbReference type="Pfam" id="PF13894">
    <property type="entry name" value="zf-C2H2_4"/>
    <property type="match status" value="1"/>
</dbReference>
<dbReference type="GO" id="GO:0010875">
    <property type="term" value="P:positive regulation of cholesterol efflux"/>
    <property type="evidence" value="ECO:0007669"/>
    <property type="project" value="UniProtKB-ARBA"/>
</dbReference>
<keyword evidence="15" id="KW-0832">Ubl conjugation</keyword>
<feature type="domain" description="C2H2-type" evidence="31">
    <location>
        <begin position="166"/>
        <end position="195"/>
    </location>
</feature>
<dbReference type="GO" id="GO:0140359">
    <property type="term" value="F:ABC-type transporter activity"/>
    <property type="evidence" value="ECO:0007669"/>
    <property type="project" value="InterPro"/>
</dbReference>
<protein>
    <recommendedName>
        <fullName evidence="26">Histone H4 transcription factor</fullName>
    </recommendedName>
    <alternativeName>
        <fullName evidence="29">Histone nuclear factor P</fullName>
    </alternativeName>
    <alternativeName>
        <fullName evidence="27">MBD2-interacting zinc finger protein</fullName>
    </alternativeName>
    <alternativeName>
        <fullName evidence="28">Methyl-CpG-binding protein 2-interacting zinc finger protein</fullName>
    </alternativeName>
</protein>
<evidence type="ECO:0000259" key="31">
    <source>
        <dbReference type="PROSITE" id="PS50157"/>
    </source>
</evidence>
<dbReference type="GO" id="GO:0000981">
    <property type="term" value="F:DNA-binding transcription factor activity, RNA polymerase II-specific"/>
    <property type="evidence" value="ECO:0007669"/>
    <property type="project" value="TreeGrafter"/>
</dbReference>
<dbReference type="Pfam" id="PF00096">
    <property type="entry name" value="zf-C2H2"/>
    <property type="match status" value="2"/>
</dbReference>
<keyword evidence="8" id="KW-0812">Transmembrane</keyword>
<dbReference type="GO" id="GO:0045893">
    <property type="term" value="P:positive regulation of DNA-templated transcription"/>
    <property type="evidence" value="ECO:0007669"/>
    <property type="project" value="UniProtKB-ARBA"/>
</dbReference>
<organism evidence="33 34">
    <name type="scientific">Cricetulus griseus</name>
    <name type="common">Chinese hamster</name>
    <name type="synonym">Cricetulus barabensis griseus</name>
    <dbReference type="NCBI Taxonomy" id="10029"/>
    <lineage>
        <taxon>Eukaryota</taxon>
        <taxon>Metazoa</taxon>
        <taxon>Chordata</taxon>
        <taxon>Craniata</taxon>
        <taxon>Vertebrata</taxon>
        <taxon>Euteleostomi</taxon>
        <taxon>Mammalia</taxon>
        <taxon>Eutheria</taxon>
        <taxon>Euarchontoglires</taxon>
        <taxon>Glires</taxon>
        <taxon>Rodentia</taxon>
        <taxon>Myomorpha</taxon>
        <taxon>Muroidea</taxon>
        <taxon>Cricetidae</taxon>
        <taxon>Cricetinae</taxon>
        <taxon>Cricetulus</taxon>
    </lineage>
</organism>
<evidence type="ECO:0000256" key="10">
    <source>
        <dbReference type="ARBA" id="ARBA00022737"/>
    </source>
</evidence>
<evidence type="ECO:0000256" key="30">
    <source>
        <dbReference type="PROSITE-ProRule" id="PRU00042"/>
    </source>
</evidence>
<dbReference type="SUPFAM" id="SSF52540">
    <property type="entry name" value="P-loop containing nucleoside triphosphate hydrolases"/>
    <property type="match status" value="1"/>
</dbReference>
<dbReference type="GO" id="GO:0045542">
    <property type="term" value="P:positive regulation of cholesterol biosynthetic process"/>
    <property type="evidence" value="ECO:0007669"/>
    <property type="project" value="UniProtKB-ARBA"/>
</dbReference>
<evidence type="ECO:0000256" key="14">
    <source>
        <dbReference type="ARBA" id="ARBA00022840"/>
    </source>
</evidence>
<dbReference type="InterPro" id="IPR003593">
    <property type="entry name" value="AAA+_ATPase"/>
</dbReference>
<dbReference type="GO" id="GO:0005524">
    <property type="term" value="F:ATP binding"/>
    <property type="evidence" value="ECO:0007669"/>
    <property type="project" value="UniProtKB-KW"/>
</dbReference>
<evidence type="ECO:0000256" key="9">
    <source>
        <dbReference type="ARBA" id="ARBA00022723"/>
    </source>
</evidence>
<dbReference type="PROSITE" id="PS50893">
    <property type="entry name" value="ABC_TRANSPORTER_2"/>
    <property type="match status" value="1"/>
</dbReference>
<evidence type="ECO:0000256" key="21">
    <source>
        <dbReference type="ARBA" id="ARBA00023159"/>
    </source>
</evidence>
<dbReference type="InterPro" id="IPR036236">
    <property type="entry name" value="Znf_C2H2_sf"/>
</dbReference>
<evidence type="ECO:0000256" key="8">
    <source>
        <dbReference type="ARBA" id="ARBA00022692"/>
    </source>
</evidence>
<evidence type="ECO:0000256" key="5">
    <source>
        <dbReference type="ARBA" id="ARBA00022448"/>
    </source>
</evidence>
<dbReference type="SMART" id="SM00355">
    <property type="entry name" value="ZnF_C2H2"/>
    <property type="match status" value="10"/>
</dbReference>
<comment type="subcellular location">
    <subcellularLocation>
        <location evidence="3">Cell membrane</location>
    </subcellularLocation>
    <subcellularLocation>
        <location evidence="2">Endomembrane system</location>
        <topology evidence="2">Multi-pass membrane protein</topology>
    </subcellularLocation>
    <subcellularLocation>
        <location evidence="1">Nucleus</location>
    </subcellularLocation>
</comment>
<dbReference type="Gene3D" id="3.30.160.60">
    <property type="entry name" value="Classic Zinc Finger"/>
    <property type="match status" value="4"/>
</dbReference>
<evidence type="ECO:0000256" key="20">
    <source>
        <dbReference type="ARBA" id="ARBA00023136"/>
    </source>
</evidence>
<evidence type="ECO:0000256" key="1">
    <source>
        <dbReference type="ARBA" id="ARBA00004123"/>
    </source>
</evidence>
<dbReference type="FunFam" id="3.30.160.60:FF:002279">
    <property type="entry name" value="Histone H4 transcription factor"/>
    <property type="match status" value="1"/>
</dbReference>
<evidence type="ECO:0000256" key="17">
    <source>
        <dbReference type="ARBA" id="ARBA00022989"/>
    </source>
</evidence>
<dbReference type="Pfam" id="PF19055">
    <property type="entry name" value="ABC2_membrane_7"/>
    <property type="match status" value="1"/>
</dbReference>
<name>A0A061I661_CRIGR</name>
<dbReference type="PANTHER" id="PTHR24391:SF26">
    <property type="entry name" value="HISTONE H4 TRANSCRIPTION FACTOR"/>
    <property type="match status" value="1"/>
</dbReference>
<evidence type="ECO:0000256" key="27">
    <source>
        <dbReference type="ARBA" id="ARBA00076712"/>
    </source>
</evidence>
<accession>A0A061I661</accession>
<evidence type="ECO:0000259" key="32">
    <source>
        <dbReference type="PROSITE" id="PS50893"/>
    </source>
</evidence>
<dbReference type="GO" id="GO:0071403">
    <property type="term" value="P:cellular response to high density lipoprotein particle stimulus"/>
    <property type="evidence" value="ECO:0007669"/>
    <property type="project" value="UniProtKB-ARBA"/>
</dbReference>
<evidence type="ECO:0000256" key="6">
    <source>
        <dbReference type="ARBA" id="ARBA00022475"/>
    </source>
</evidence>
<comment type="similarity">
    <text evidence="4">Belongs to the ABC transporter superfamily. ABCG family. Eye pigment precursor importer (TC 3.A.1.204) subfamily.</text>
</comment>
<keyword evidence="5" id="KW-0813">Transport</keyword>
<dbReference type="GO" id="GO:0012505">
    <property type="term" value="C:endomembrane system"/>
    <property type="evidence" value="ECO:0007669"/>
    <property type="project" value="UniProtKB-SubCell"/>
</dbReference>
<dbReference type="GO" id="GO:0000978">
    <property type="term" value="F:RNA polymerase II cis-regulatory region sequence-specific DNA binding"/>
    <property type="evidence" value="ECO:0007669"/>
    <property type="project" value="TreeGrafter"/>
</dbReference>
<keyword evidence="13" id="KW-0862">Zinc</keyword>
<evidence type="ECO:0000256" key="13">
    <source>
        <dbReference type="ARBA" id="ARBA00022833"/>
    </source>
</evidence>
<keyword evidence="18" id="KW-0805">Transcription regulation</keyword>
<dbReference type="GO" id="GO:0010628">
    <property type="term" value="P:positive regulation of gene expression"/>
    <property type="evidence" value="ECO:0007669"/>
    <property type="project" value="UniProtKB-ARBA"/>
</dbReference>
<keyword evidence="10" id="KW-0677">Repeat</keyword>
<dbReference type="InterPro" id="IPR003439">
    <property type="entry name" value="ABC_transporter-like_ATP-bd"/>
</dbReference>
<dbReference type="InterPro" id="IPR027417">
    <property type="entry name" value="P-loop_NTPase"/>
</dbReference>
<dbReference type="FunFam" id="3.30.160.60:FF:002166">
    <property type="entry name" value="Histone H4 transcription factor"/>
    <property type="match status" value="1"/>
</dbReference>
<dbReference type="InterPro" id="IPR043926">
    <property type="entry name" value="ABCG_dom"/>
</dbReference>
<dbReference type="PANTHER" id="PTHR24391">
    <property type="entry name" value="HISTONE H4 TRANSCRIPTION FACTOR-RELATED"/>
    <property type="match status" value="1"/>
</dbReference>
<dbReference type="Proteomes" id="UP000030759">
    <property type="component" value="Unassembled WGS sequence"/>
</dbReference>